<proteinExistence type="predicted"/>
<dbReference type="EMBL" id="GG745347">
    <property type="protein sequence ID" value="KNE65328.1"/>
    <property type="molecule type" value="Genomic_DNA"/>
</dbReference>
<sequence>MSKYLKKPTAVAASPSASLANGSASPSLTRFNGAGSISGLDYASDVANSFRSSPLRGGSTAVRGTSALEPHSSRSSSRSSPRSSVRRTKPVLDHRTVPPATVVVDNTDSSISLAASEIPSDTSIVLHNPPKIRSPVRAHPTSAAAILDRFRKPDKSPTPSVSTASRIASPAPASAVASEPSKDLVSDFSAFINHMSDTSGVVQESVRSAVDNSIHDQSRSAVEILSSGRQPQSSAIASSVPVSTRRPGPPSQYSSRRSSGASALGKQSSPAASAISEEHSSAETSLGDVTSVIEEEGSGASAISESVVSSIVSAAISDGTSRGSEVVSGASGSCSAASSRISSARSRNSTSGSATSARTEATRSAATPEYSDADASATDGPRS</sequence>
<evidence type="ECO:0000256" key="1">
    <source>
        <dbReference type="SAM" id="MobiDB-lite"/>
    </source>
</evidence>
<feature type="region of interest" description="Disordered" evidence="1">
    <location>
        <begin position="224"/>
        <end position="288"/>
    </location>
</feature>
<protein>
    <submittedName>
        <fullName evidence="2">Uncharacterized protein</fullName>
    </submittedName>
</protein>
<gene>
    <name evidence="2" type="ORF">AMAG_10970</name>
</gene>
<evidence type="ECO:0000313" key="2">
    <source>
        <dbReference type="EMBL" id="KNE65328.1"/>
    </source>
</evidence>
<feature type="compositionally biased region" description="Low complexity" evidence="1">
    <location>
        <begin position="162"/>
        <end position="179"/>
    </location>
</feature>
<name>A0A0L0SRZ6_ALLM3</name>
<feature type="compositionally biased region" description="Low complexity" evidence="1">
    <location>
        <begin position="251"/>
        <end position="275"/>
    </location>
</feature>
<feature type="compositionally biased region" description="Polar residues" evidence="1">
    <location>
        <begin position="227"/>
        <end position="242"/>
    </location>
</feature>
<feature type="compositionally biased region" description="Polar residues" evidence="1">
    <location>
        <begin position="15"/>
        <end position="30"/>
    </location>
</feature>
<feature type="compositionally biased region" description="Low complexity" evidence="1">
    <location>
        <begin position="317"/>
        <end position="367"/>
    </location>
</feature>
<evidence type="ECO:0000313" key="3">
    <source>
        <dbReference type="Proteomes" id="UP000054350"/>
    </source>
</evidence>
<feature type="region of interest" description="Disordered" evidence="1">
    <location>
        <begin position="48"/>
        <end position="99"/>
    </location>
</feature>
<feature type="compositionally biased region" description="Low complexity" evidence="1">
    <location>
        <begin position="73"/>
        <end position="83"/>
    </location>
</feature>
<keyword evidence="3" id="KW-1185">Reference proteome</keyword>
<dbReference type="Proteomes" id="UP000054350">
    <property type="component" value="Unassembled WGS sequence"/>
</dbReference>
<feature type="region of interest" description="Disordered" evidence="1">
    <location>
        <begin position="1"/>
        <end position="30"/>
    </location>
</feature>
<feature type="region of interest" description="Disordered" evidence="1">
    <location>
        <begin position="151"/>
        <end position="180"/>
    </location>
</feature>
<reference evidence="3" key="2">
    <citation type="submission" date="2009-11" db="EMBL/GenBank/DDBJ databases">
        <title>The Genome Sequence of Allomyces macrogynus strain ATCC 38327.</title>
        <authorList>
            <consortium name="The Broad Institute Genome Sequencing Platform"/>
            <person name="Russ C."/>
            <person name="Cuomo C."/>
            <person name="Shea T."/>
            <person name="Young S.K."/>
            <person name="Zeng Q."/>
            <person name="Koehrsen M."/>
            <person name="Haas B."/>
            <person name="Borodovsky M."/>
            <person name="Guigo R."/>
            <person name="Alvarado L."/>
            <person name="Berlin A."/>
            <person name="Borenstein D."/>
            <person name="Chen Z."/>
            <person name="Engels R."/>
            <person name="Freedman E."/>
            <person name="Gellesch M."/>
            <person name="Goldberg J."/>
            <person name="Griggs A."/>
            <person name="Gujja S."/>
            <person name="Heiman D."/>
            <person name="Hepburn T."/>
            <person name="Howarth C."/>
            <person name="Jen D."/>
            <person name="Larson L."/>
            <person name="Lewis B."/>
            <person name="Mehta T."/>
            <person name="Park D."/>
            <person name="Pearson M."/>
            <person name="Roberts A."/>
            <person name="Saif S."/>
            <person name="Shenoy N."/>
            <person name="Sisk P."/>
            <person name="Stolte C."/>
            <person name="Sykes S."/>
            <person name="Walk T."/>
            <person name="White J."/>
            <person name="Yandava C."/>
            <person name="Burger G."/>
            <person name="Gray M.W."/>
            <person name="Holland P.W.H."/>
            <person name="King N."/>
            <person name="Lang F.B.F."/>
            <person name="Roger A.J."/>
            <person name="Ruiz-Trillo I."/>
            <person name="Lander E."/>
            <person name="Nusbaum C."/>
        </authorList>
    </citation>
    <scope>NUCLEOTIDE SEQUENCE [LARGE SCALE GENOMIC DNA]</scope>
    <source>
        <strain evidence="3">ATCC 38327</strain>
    </source>
</reference>
<feature type="region of interest" description="Disordered" evidence="1">
    <location>
        <begin position="317"/>
        <end position="383"/>
    </location>
</feature>
<accession>A0A0L0SRZ6</accession>
<reference evidence="2 3" key="1">
    <citation type="submission" date="2009-11" db="EMBL/GenBank/DDBJ databases">
        <title>Annotation of Allomyces macrogynus ATCC 38327.</title>
        <authorList>
            <consortium name="The Broad Institute Genome Sequencing Platform"/>
            <person name="Russ C."/>
            <person name="Cuomo C."/>
            <person name="Burger G."/>
            <person name="Gray M.W."/>
            <person name="Holland P.W.H."/>
            <person name="King N."/>
            <person name="Lang F.B.F."/>
            <person name="Roger A.J."/>
            <person name="Ruiz-Trillo I."/>
            <person name="Young S.K."/>
            <person name="Zeng Q."/>
            <person name="Gargeya S."/>
            <person name="Fitzgerald M."/>
            <person name="Haas B."/>
            <person name="Abouelleil A."/>
            <person name="Alvarado L."/>
            <person name="Arachchi H.M."/>
            <person name="Berlin A."/>
            <person name="Chapman S.B."/>
            <person name="Gearin G."/>
            <person name="Goldberg J."/>
            <person name="Griggs A."/>
            <person name="Gujja S."/>
            <person name="Hansen M."/>
            <person name="Heiman D."/>
            <person name="Howarth C."/>
            <person name="Larimer J."/>
            <person name="Lui A."/>
            <person name="MacDonald P.J.P."/>
            <person name="McCowen C."/>
            <person name="Montmayeur A."/>
            <person name="Murphy C."/>
            <person name="Neiman D."/>
            <person name="Pearson M."/>
            <person name="Priest M."/>
            <person name="Roberts A."/>
            <person name="Saif S."/>
            <person name="Shea T."/>
            <person name="Sisk P."/>
            <person name="Stolte C."/>
            <person name="Sykes S."/>
            <person name="Wortman J."/>
            <person name="Nusbaum C."/>
            <person name="Birren B."/>
        </authorList>
    </citation>
    <scope>NUCLEOTIDE SEQUENCE [LARGE SCALE GENOMIC DNA]</scope>
    <source>
        <strain evidence="2 3">ATCC 38327</strain>
    </source>
</reference>
<organism evidence="2 3">
    <name type="scientific">Allomyces macrogynus (strain ATCC 38327)</name>
    <name type="common">Allomyces javanicus var. macrogynus</name>
    <dbReference type="NCBI Taxonomy" id="578462"/>
    <lineage>
        <taxon>Eukaryota</taxon>
        <taxon>Fungi</taxon>
        <taxon>Fungi incertae sedis</taxon>
        <taxon>Blastocladiomycota</taxon>
        <taxon>Blastocladiomycetes</taxon>
        <taxon>Blastocladiales</taxon>
        <taxon>Blastocladiaceae</taxon>
        <taxon>Allomyces</taxon>
    </lineage>
</organism>
<dbReference type="AlphaFoldDB" id="A0A0L0SRZ6"/>
<dbReference type="VEuPathDB" id="FungiDB:AMAG_10970"/>